<dbReference type="InterPro" id="IPR008920">
    <property type="entry name" value="TF_FadR/GntR_C"/>
</dbReference>
<dbReference type="Gene3D" id="1.20.120.530">
    <property type="entry name" value="GntR ligand-binding domain-like"/>
    <property type="match status" value="1"/>
</dbReference>
<evidence type="ECO:0000313" key="7">
    <source>
        <dbReference type="Proteomes" id="UP001107961"/>
    </source>
</evidence>
<evidence type="ECO:0000256" key="3">
    <source>
        <dbReference type="ARBA" id="ARBA00023163"/>
    </source>
</evidence>
<keyword evidence="3" id="KW-0804">Transcription</keyword>
<dbReference type="Pfam" id="PF00392">
    <property type="entry name" value="GntR"/>
    <property type="match status" value="1"/>
</dbReference>
<dbReference type="InterPro" id="IPR036388">
    <property type="entry name" value="WH-like_DNA-bd_sf"/>
</dbReference>
<feature type="domain" description="HTH gntR-type" evidence="5">
    <location>
        <begin position="21"/>
        <end position="88"/>
    </location>
</feature>
<dbReference type="InterPro" id="IPR036390">
    <property type="entry name" value="WH_DNA-bd_sf"/>
</dbReference>
<evidence type="ECO:0000256" key="4">
    <source>
        <dbReference type="SAM" id="MobiDB-lite"/>
    </source>
</evidence>
<comment type="caution">
    <text evidence="6">The sequence shown here is derived from an EMBL/GenBank/DDBJ whole genome shotgun (WGS) entry which is preliminary data.</text>
</comment>
<keyword evidence="1" id="KW-0805">Transcription regulation</keyword>
<evidence type="ECO:0000313" key="6">
    <source>
        <dbReference type="EMBL" id="MCE7508408.1"/>
    </source>
</evidence>
<dbReference type="Proteomes" id="UP001107961">
    <property type="component" value="Unassembled WGS sequence"/>
</dbReference>
<dbReference type="PANTHER" id="PTHR43537:SF41">
    <property type="entry name" value="TRANSCRIPTIONAL REGULATORY PROTEIN"/>
    <property type="match status" value="1"/>
</dbReference>
<name>A0A9Q3ZC68_9GAMM</name>
<dbReference type="InterPro" id="IPR011711">
    <property type="entry name" value="GntR_C"/>
</dbReference>
<feature type="region of interest" description="Disordered" evidence="4">
    <location>
        <begin position="225"/>
        <end position="246"/>
    </location>
</feature>
<dbReference type="PROSITE" id="PS50949">
    <property type="entry name" value="HTH_GNTR"/>
    <property type="match status" value="1"/>
</dbReference>
<dbReference type="SUPFAM" id="SSF48008">
    <property type="entry name" value="GntR ligand-binding domain-like"/>
    <property type="match status" value="1"/>
</dbReference>
<gene>
    <name evidence="6" type="ORF">LZG35_07130</name>
</gene>
<keyword evidence="7" id="KW-1185">Reference proteome</keyword>
<dbReference type="SMART" id="SM00895">
    <property type="entry name" value="FCD"/>
    <property type="match status" value="1"/>
</dbReference>
<dbReference type="GO" id="GO:0003677">
    <property type="term" value="F:DNA binding"/>
    <property type="evidence" value="ECO:0007669"/>
    <property type="project" value="UniProtKB-KW"/>
</dbReference>
<evidence type="ECO:0000259" key="5">
    <source>
        <dbReference type="PROSITE" id="PS50949"/>
    </source>
</evidence>
<reference evidence="6" key="1">
    <citation type="submission" date="2022-01" db="EMBL/GenBank/DDBJ databases">
        <authorList>
            <person name="Karlyshev A.V."/>
            <person name="Jaspars M."/>
        </authorList>
    </citation>
    <scope>NUCLEOTIDE SEQUENCE</scope>
    <source>
        <strain evidence="6">AGSA3-2</strain>
    </source>
</reference>
<dbReference type="CDD" id="cd07377">
    <property type="entry name" value="WHTH_GntR"/>
    <property type="match status" value="1"/>
</dbReference>
<keyword evidence="2" id="KW-0238">DNA-binding</keyword>
<dbReference type="PANTHER" id="PTHR43537">
    <property type="entry name" value="TRANSCRIPTIONAL REGULATOR, GNTR FAMILY"/>
    <property type="match status" value="1"/>
</dbReference>
<dbReference type="Pfam" id="PF07729">
    <property type="entry name" value="FCD"/>
    <property type="match status" value="1"/>
</dbReference>
<proteinExistence type="predicted"/>
<dbReference type="EMBL" id="JAJVKT010000007">
    <property type="protein sequence ID" value="MCE7508408.1"/>
    <property type="molecule type" value="Genomic_DNA"/>
</dbReference>
<evidence type="ECO:0000256" key="1">
    <source>
        <dbReference type="ARBA" id="ARBA00023015"/>
    </source>
</evidence>
<organism evidence="6 7">
    <name type="scientific">Alloalcanivorax xenomutans</name>
    <dbReference type="NCBI Taxonomy" id="1094342"/>
    <lineage>
        <taxon>Bacteria</taxon>
        <taxon>Pseudomonadati</taxon>
        <taxon>Pseudomonadota</taxon>
        <taxon>Gammaproteobacteria</taxon>
        <taxon>Oceanospirillales</taxon>
        <taxon>Alcanivoracaceae</taxon>
        <taxon>Alloalcanivorax</taxon>
    </lineage>
</organism>
<dbReference type="GO" id="GO:0003700">
    <property type="term" value="F:DNA-binding transcription factor activity"/>
    <property type="evidence" value="ECO:0007669"/>
    <property type="project" value="InterPro"/>
</dbReference>
<evidence type="ECO:0000256" key="2">
    <source>
        <dbReference type="ARBA" id="ARBA00023125"/>
    </source>
</evidence>
<sequence>MPRKPIPTLSGVFTPTETPAHLARDVIESALREAIMDGRIPPETPLRQEEIAALFGVSRMPVREALRRLESQGLLHIQPYKGAVVTALISQDAMDTYGVRLLLEPEALRLSLPHLSDTDLADASARLAALRKARDSATLARLNREFHMALYRRAGNARLLYLIEQELEQEERFLRFHLSAMGTGHQARDDHEALLDAARSGDESRALALLRRHLSQAEQAIRHYLADQDNAESPAGDAPRTAGEPK</sequence>
<dbReference type="Gene3D" id="1.10.10.10">
    <property type="entry name" value="Winged helix-like DNA-binding domain superfamily/Winged helix DNA-binding domain"/>
    <property type="match status" value="1"/>
</dbReference>
<dbReference type="SMART" id="SM00345">
    <property type="entry name" value="HTH_GNTR"/>
    <property type="match status" value="1"/>
</dbReference>
<dbReference type="SUPFAM" id="SSF46785">
    <property type="entry name" value="Winged helix' DNA-binding domain"/>
    <property type="match status" value="1"/>
</dbReference>
<dbReference type="InterPro" id="IPR000524">
    <property type="entry name" value="Tscrpt_reg_HTH_GntR"/>
</dbReference>
<protein>
    <submittedName>
        <fullName evidence="6">GntR family transcriptional regulator</fullName>
    </submittedName>
</protein>
<dbReference type="RefSeq" id="WP_022994307.1">
    <property type="nucleotide sequence ID" value="NZ_JAJVKT010000007.1"/>
</dbReference>
<dbReference type="PRINTS" id="PR00035">
    <property type="entry name" value="HTHGNTR"/>
</dbReference>
<dbReference type="AlphaFoldDB" id="A0A9Q3ZC68"/>
<accession>A0A9Q3ZC68</accession>